<dbReference type="InterPro" id="IPR051313">
    <property type="entry name" value="Bact_iron-sidero_bind"/>
</dbReference>
<organism evidence="8 9">
    <name type="scientific">Vibrio gelatinilyticus</name>
    <dbReference type="NCBI Taxonomy" id="2893468"/>
    <lineage>
        <taxon>Bacteria</taxon>
        <taxon>Pseudomonadati</taxon>
        <taxon>Pseudomonadota</taxon>
        <taxon>Gammaproteobacteria</taxon>
        <taxon>Vibrionales</taxon>
        <taxon>Vibrionaceae</taxon>
        <taxon>Vibrio</taxon>
    </lineage>
</organism>
<proteinExistence type="inferred from homology"/>
<dbReference type="EMBL" id="JAJNNZ010000005">
    <property type="protein sequence ID" value="MCJ2376840.1"/>
    <property type="molecule type" value="Genomic_DNA"/>
</dbReference>
<comment type="subcellular location">
    <subcellularLocation>
        <location evidence="1">Cell envelope</location>
    </subcellularLocation>
</comment>
<comment type="similarity">
    <text evidence="2">Belongs to the bacterial solute-binding protein 8 family.</text>
</comment>
<dbReference type="Pfam" id="PF01497">
    <property type="entry name" value="Peripla_BP_2"/>
    <property type="match status" value="1"/>
</dbReference>
<dbReference type="SUPFAM" id="SSF53807">
    <property type="entry name" value="Helical backbone' metal receptor"/>
    <property type="match status" value="1"/>
</dbReference>
<keyword evidence="5 6" id="KW-0732">Signal</keyword>
<evidence type="ECO:0000313" key="8">
    <source>
        <dbReference type="EMBL" id="MCJ2376840.1"/>
    </source>
</evidence>
<feature type="chain" id="PRO_5040909344" evidence="6">
    <location>
        <begin position="28"/>
        <end position="306"/>
    </location>
</feature>
<sequence>MSLQSFTRAITLTVTCFSVLLSTYSFAQASQTRVIKDEQGLFHIDTTPKRIVALEYSFVDALAAVGVSPVGVADDKDIERVIPQVRALIKPWQSVGMRSQPSLEAIAELKPDLIIADAERHATVYQDLSSIAPTLLLMSRGESYQENLESSQKIGVAVNRSEAMAARIQQHKEIMAAHSKSFKQTDTVQFAVVTDKGMWLHGPNSYAGGVLTTLGLNGPALPKHDKAYLEVSFEQLLKINPDWLLLGPYKPHTVFDDWQSKPLSKMLTVSKQQQAIKVSPQLWSLNRGMLAAEGIAQNLSTILLDK</sequence>
<keyword evidence="4" id="KW-0406">Ion transport</keyword>
<keyword evidence="4" id="KW-0410">Iron transport</keyword>
<dbReference type="PANTHER" id="PTHR30532">
    <property type="entry name" value="IRON III DICITRATE-BINDING PERIPLASMIC PROTEIN"/>
    <property type="match status" value="1"/>
</dbReference>
<protein>
    <submittedName>
        <fullName evidence="8">ABC transporter substrate-binding protein</fullName>
    </submittedName>
</protein>
<dbReference type="Gene3D" id="3.40.50.1980">
    <property type="entry name" value="Nitrogenase molybdenum iron protein domain"/>
    <property type="match status" value="2"/>
</dbReference>
<reference evidence="8" key="1">
    <citation type="submission" date="2021-11" db="EMBL/GenBank/DDBJ databases">
        <title>Vibrio ZSDE26 sp. nov. and Vibrio ZSDZ34 sp. nov., isolated from coastal seawater in Qingdao.</title>
        <authorList>
            <person name="Zhang P."/>
        </authorList>
    </citation>
    <scope>NUCLEOTIDE SEQUENCE</scope>
    <source>
        <strain evidence="8">ZSDZ34</strain>
    </source>
</reference>
<dbReference type="GO" id="GO:1901678">
    <property type="term" value="P:iron coordination entity transport"/>
    <property type="evidence" value="ECO:0007669"/>
    <property type="project" value="UniProtKB-ARBA"/>
</dbReference>
<evidence type="ECO:0000256" key="4">
    <source>
        <dbReference type="ARBA" id="ARBA00022496"/>
    </source>
</evidence>
<comment type="caution">
    <text evidence="8">The sequence shown here is derived from an EMBL/GenBank/DDBJ whole genome shotgun (WGS) entry which is preliminary data.</text>
</comment>
<dbReference type="CDD" id="cd01146">
    <property type="entry name" value="FhuD"/>
    <property type="match status" value="1"/>
</dbReference>
<dbReference type="PANTHER" id="PTHR30532:SF29">
    <property type="entry name" value="FE(3+) DICITRATE-BINDING PERIPLASMIC PROTEIN"/>
    <property type="match status" value="1"/>
</dbReference>
<keyword evidence="4" id="KW-0408">Iron</keyword>
<evidence type="ECO:0000256" key="2">
    <source>
        <dbReference type="ARBA" id="ARBA00008814"/>
    </source>
</evidence>
<feature type="domain" description="Fe/B12 periplasmic-binding" evidence="7">
    <location>
        <begin position="50"/>
        <end position="306"/>
    </location>
</feature>
<evidence type="ECO:0000256" key="3">
    <source>
        <dbReference type="ARBA" id="ARBA00022448"/>
    </source>
</evidence>
<accession>A0A9X2AVY8</accession>
<keyword evidence="3" id="KW-0813">Transport</keyword>
<keyword evidence="9" id="KW-1185">Reference proteome</keyword>
<gene>
    <name evidence="8" type="ORF">LNL84_08320</name>
</gene>
<dbReference type="InterPro" id="IPR002491">
    <property type="entry name" value="ABC_transptr_periplasmic_BD"/>
</dbReference>
<dbReference type="PROSITE" id="PS50983">
    <property type="entry name" value="FE_B12_PBP"/>
    <property type="match status" value="1"/>
</dbReference>
<name>A0A9X2AVY8_9VIBR</name>
<evidence type="ECO:0000259" key="7">
    <source>
        <dbReference type="PROSITE" id="PS50983"/>
    </source>
</evidence>
<dbReference type="AlphaFoldDB" id="A0A9X2AVY8"/>
<dbReference type="GO" id="GO:0030288">
    <property type="term" value="C:outer membrane-bounded periplasmic space"/>
    <property type="evidence" value="ECO:0007669"/>
    <property type="project" value="TreeGrafter"/>
</dbReference>
<evidence type="ECO:0000313" key="9">
    <source>
        <dbReference type="Proteomes" id="UP001139488"/>
    </source>
</evidence>
<dbReference type="Proteomes" id="UP001139488">
    <property type="component" value="Unassembled WGS sequence"/>
</dbReference>
<dbReference type="NCBIfam" id="NF008501">
    <property type="entry name" value="PRK11411.1"/>
    <property type="match status" value="1"/>
</dbReference>
<feature type="signal peptide" evidence="6">
    <location>
        <begin position="1"/>
        <end position="27"/>
    </location>
</feature>
<evidence type="ECO:0000256" key="1">
    <source>
        <dbReference type="ARBA" id="ARBA00004196"/>
    </source>
</evidence>
<evidence type="ECO:0000256" key="5">
    <source>
        <dbReference type="ARBA" id="ARBA00022729"/>
    </source>
</evidence>
<evidence type="ECO:0000256" key="6">
    <source>
        <dbReference type="SAM" id="SignalP"/>
    </source>
</evidence>